<keyword evidence="5" id="KW-0662">Pyridine nucleotide biosynthesis</keyword>
<dbReference type="Pfam" id="PF02749">
    <property type="entry name" value="QRPTase_N"/>
    <property type="match status" value="1"/>
</dbReference>
<dbReference type="PANTHER" id="PTHR32179:SF3">
    <property type="entry name" value="NICOTINATE-NUCLEOTIDE PYROPHOSPHORYLASE [CARBOXYLATING]"/>
    <property type="match status" value="1"/>
</dbReference>
<dbReference type="NCBIfam" id="TIGR00078">
    <property type="entry name" value="nadC"/>
    <property type="match status" value="1"/>
</dbReference>
<accession>A0ABV3STU4</accession>
<evidence type="ECO:0000256" key="6">
    <source>
        <dbReference type="ARBA" id="ARBA00022676"/>
    </source>
</evidence>
<dbReference type="Proteomes" id="UP001556631">
    <property type="component" value="Unassembled WGS sequence"/>
</dbReference>
<evidence type="ECO:0000256" key="2">
    <source>
        <dbReference type="ARBA" id="ARBA00004893"/>
    </source>
</evidence>
<comment type="similarity">
    <text evidence="3 10">Belongs to the NadC/ModD family.</text>
</comment>
<dbReference type="InterPro" id="IPR022412">
    <property type="entry name" value="Quinolinate_PRibosylTrfase_N"/>
</dbReference>
<gene>
    <name evidence="13" type="primary">nadC</name>
    <name evidence="13" type="ORF">AB3X52_01460</name>
</gene>
<dbReference type="InterPro" id="IPR036068">
    <property type="entry name" value="Nicotinate_pribotase-like_C"/>
</dbReference>
<keyword evidence="14" id="KW-1185">Reference proteome</keyword>
<comment type="catalytic activity">
    <reaction evidence="9">
        <text>nicotinate beta-D-ribonucleotide + CO2 + diphosphate = quinolinate + 5-phospho-alpha-D-ribose 1-diphosphate + 2 H(+)</text>
        <dbReference type="Rhea" id="RHEA:12733"/>
        <dbReference type="ChEBI" id="CHEBI:15378"/>
        <dbReference type="ChEBI" id="CHEBI:16526"/>
        <dbReference type="ChEBI" id="CHEBI:29959"/>
        <dbReference type="ChEBI" id="CHEBI:33019"/>
        <dbReference type="ChEBI" id="CHEBI:57502"/>
        <dbReference type="ChEBI" id="CHEBI:58017"/>
        <dbReference type="EC" id="2.4.2.19"/>
    </reaction>
</comment>
<evidence type="ECO:0000313" key="14">
    <source>
        <dbReference type="Proteomes" id="UP001556631"/>
    </source>
</evidence>
<dbReference type="PANTHER" id="PTHR32179">
    <property type="entry name" value="NICOTINATE-NUCLEOTIDE PYROPHOSPHORYLASE [CARBOXYLATING]"/>
    <property type="match status" value="1"/>
</dbReference>
<dbReference type="GO" id="GO:0004514">
    <property type="term" value="F:nicotinate-nucleotide diphosphorylase (carboxylating) activity"/>
    <property type="evidence" value="ECO:0007669"/>
    <property type="project" value="UniProtKB-EC"/>
</dbReference>
<dbReference type="CDD" id="cd01572">
    <property type="entry name" value="QPRTase"/>
    <property type="match status" value="1"/>
</dbReference>
<proteinExistence type="inferred from homology"/>
<dbReference type="Pfam" id="PF01729">
    <property type="entry name" value="QRPTase_C"/>
    <property type="match status" value="1"/>
</dbReference>
<evidence type="ECO:0000256" key="4">
    <source>
        <dbReference type="ARBA" id="ARBA00011944"/>
    </source>
</evidence>
<evidence type="ECO:0000259" key="12">
    <source>
        <dbReference type="Pfam" id="PF02749"/>
    </source>
</evidence>
<dbReference type="SUPFAM" id="SSF54675">
    <property type="entry name" value="Nicotinate/Quinolinate PRTase N-terminal domain-like"/>
    <property type="match status" value="1"/>
</dbReference>
<comment type="pathway">
    <text evidence="2">Cofactor biosynthesis; NAD(+) biosynthesis; nicotinate D-ribonucleotide from quinolinate: step 1/1.</text>
</comment>
<name>A0ABV3STU4_9ACTN</name>
<dbReference type="InterPro" id="IPR002638">
    <property type="entry name" value="Quinolinate_PRibosylTrfase_C"/>
</dbReference>
<evidence type="ECO:0000313" key="13">
    <source>
        <dbReference type="EMBL" id="MEX0426268.1"/>
    </source>
</evidence>
<keyword evidence="7 10" id="KW-0808">Transferase</keyword>
<comment type="caution">
    <text evidence="13">The sequence shown here is derived from an EMBL/GenBank/DDBJ whole genome shotgun (WGS) entry which is preliminary data.</text>
</comment>
<dbReference type="EC" id="2.4.2.19" evidence="4"/>
<evidence type="ECO:0000256" key="10">
    <source>
        <dbReference type="PIRNR" id="PIRNR006250"/>
    </source>
</evidence>
<reference evidence="13 14" key="1">
    <citation type="submission" date="2024-07" db="EMBL/GenBank/DDBJ databases">
        <authorList>
            <person name="Lee S."/>
            <person name="Kang M."/>
        </authorList>
    </citation>
    <scope>NUCLEOTIDE SEQUENCE [LARGE SCALE GENOMIC DNA]</scope>
    <source>
        <strain evidence="13 14">DS6</strain>
    </source>
</reference>
<dbReference type="InterPro" id="IPR037128">
    <property type="entry name" value="Quinolinate_PRibosylTase_N_sf"/>
</dbReference>
<organism evidence="13 14">
    <name type="scientific">Nocardioides eburneus</name>
    <dbReference type="NCBI Taxonomy" id="3231482"/>
    <lineage>
        <taxon>Bacteria</taxon>
        <taxon>Bacillati</taxon>
        <taxon>Actinomycetota</taxon>
        <taxon>Actinomycetes</taxon>
        <taxon>Propionibacteriales</taxon>
        <taxon>Nocardioidaceae</taxon>
        <taxon>Nocardioides</taxon>
    </lineage>
</organism>
<evidence type="ECO:0000256" key="1">
    <source>
        <dbReference type="ARBA" id="ARBA00003237"/>
    </source>
</evidence>
<dbReference type="Gene3D" id="3.90.1170.20">
    <property type="entry name" value="Quinolinate phosphoribosyl transferase, N-terminal domain"/>
    <property type="match status" value="1"/>
</dbReference>
<dbReference type="RefSeq" id="WP_367990920.1">
    <property type="nucleotide sequence ID" value="NZ_JBFPJR010000002.1"/>
</dbReference>
<evidence type="ECO:0000256" key="5">
    <source>
        <dbReference type="ARBA" id="ARBA00022642"/>
    </source>
</evidence>
<evidence type="ECO:0000256" key="7">
    <source>
        <dbReference type="ARBA" id="ARBA00022679"/>
    </source>
</evidence>
<sequence length="309" mass="32121">MTIQRVSFDRLPEELVAELTAAGLDAGAVYDAVELALDEDLPPASAGEMPAEDVTSAATIPAEATGVGVFAAREEGVVAGLGVAALVFCYVMGDTVTITDRVPDGTRVRPGDVVMRVAGPTRGLLTAERTALNYASHLSGVATATARWVAALEGTGAKVLDTRKTLPGFRALEKYAVRCGGGVNHRSSLADMALVKDNHVVAAGGVVAAYTAVREAYPDLPVEVEIDDLEGLEELLDAGCDRILLDNMTTAQMREAVAVTAGRALLEASGGLTLERAREVAETGVDYISVGALTHSVRVFDLGLDLSEG</sequence>
<dbReference type="PIRSF" id="PIRSF006250">
    <property type="entry name" value="NadC_ModD"/>
    <property type="match status" value="1"/>
</dbReference>
<evidence type="ECO:0000256" key="8">
    <source>
        <dbReference type="ARBA" id="ARBA00033102"/>
    </source>
</evidence>
<dbReference type="InterPro" id="IPR027277">
    <property type="entry name" value="NadC/ModD"/>
</dbReference>
<feature type="domain" description="Quinolinate phosphoribosyl transferase C-terminal" evidence="11">
    <location>
        <begin position="141"/>
        <end position="305"/>
    </location>
</feature>
<keyword evidence="6 10" id="KW-0328">Glycosyltransferase</keyword>
<dbReference type="InterPro" id="IPR004393">
    <property type="entry name" value="NadC"/>
</dbReference>
<evidence type="ECO:0000259" key="11">
    <source>
        <dbReference type="Pfam" id="PF01729"/>
    </source>
</evidence>
<comment type="function">
    <text evidence="1">Involved in the catabolism of quinolinic acid (QA).</text>
</comment>
<dbReference type="SUPFAM" id="SSF51690">
    <property type="entry name" value="Nicotinate/Quinolinate PRTase C-terminal domain-like"/>
    <property type="match status" value="1"/>
</dbReference>
<dbReference type="InterPro" id="IPR013785">
    <property type="entry name" value="Aldolase_TIM"/>
</dbReference>
<evidence type="ECO:0000256" key="3">
    <source>
        <dbReference type="ARBA" id="ARBA00009400"/>
    </source>
</evidence>
<feature type="domain" description="Quinolinate phosphoribosyl transferase N-terminal" evidence="12">
    <location>
        <begin position="53"/>
        <end position="139"/>
    </location>
</feature>
<protein>
    <recommendedName>
        <fullName evidence="4">nicotinate-nucleotide diphosphorylase (carboxylating)</fullName>
        <ecNumber evidence="4">2.4.2.19</ecNumber>
    </recommendedName>
    <alternativeName>
        <fullName evidence="8">Quinolinate phosphoribosyltransferase [decarboxylating]</fullName>
    </alternativeName>
</protein>
<evidence type="ECO:0000256" key="9">
    <source>
        <dbReference type="ARBA" id="ARBA00047445"/>
    </source>
</evidence>
<dbReference type="Gene3D" id="3.20.20.70">
    <property type="entry name" value="Aldolase class I"/>
    <property type="match status" value="1"/>
</dbReference>
<dbReference type="EMBL" id="JBFPJR010000002">
    <property type="protein sequence ID" value="MEX0426268.1"/>
    <property type="molecule type" value="Genomic_DNA"/>
</dbReference>